<feature type="transmembrane region" description="Helical" evidence="7">
    <location>
        <begin position="517"/>
        <end position="542"/>
    </location>
</feature>
<keyword evidence="10" id="KW-1185">Reference proteome</keyword>
<evidence type="ECO:0000256" key="7">
    <source>
        <dbReference type="SAM" id="Phobius"/>
    </source>
</evidence>
<dbReference type="Pfam" id="PF13499">
    <property type="entry name" value="EF-hand_7"/>
    <property type="match status" value="1"/>
</dbReference>
<feature type="transmembrane region" description="Helical" evidence="7">
    <location>
        <begin position="142"/>
        <end position="163"/>
    </location>
</feature>
<dbReference type="Proteomes" id="UP001189429">
    <property type="component" value="Unassembled WGS sequence"/>
</dbReference>
<feature type="region of interest" description="Disordered" evidence="6">
    <location>
        <begin position="955"/>
        <end position="1000"/>
    </location>
</feature>
<comment type="subcellular location">
    <subcellularLocation>
        <location evidence="1">Membrane</location>
        <topology evidence="1">Multi-pass membrane protein</topology>
    </subcellularLocation>
</comment>
<feature type="compositionally biased region" description="Low complexity" evidence="6">
    <location>
        <begin position="839"/>
        <end position="854"/>
    </location>
</feature>
<dbReference type="PROSITE" id="PS00018">
    <property type="entry name" value="EF_HAND_1"/>
    <property type="match status" value="1"/>
</dbReference>
<dbReference type="PROSITE" id="PS50222">
    <property type="entry name" value="EF_HAND_2"/>
    <property type="match status" value="2"/>
</dbReference>
<sequence length="1000" mass="112904">MADAKGKAITEDVMADLRGLKIWEKLRKGELHTISKENVSDFFRALDQNEHGEITVEELRSLRLIPDLHLGEDDIEALARDGDKDGSGKLSQEELYKALTQGEVAFNMVKRARMKTQSKGNVCDRETLVDWMRDEYDTMSSLCSLPASIVLFLAFFAMLVLHLDISSAYDTQNGLKAEILGEGFPLADTNQVHDIMSLWGWMNSSLADCIFKNDLVAHPYPGRVASYNQIIGGVKLQRTSTAPARCYQSEQLLSVFDPSRGGLCHKMTDEQTDAQYLLYQEKRSDIVAQINDLAASAWLSQNSTKLDVSILFLNLPKNAFTAFHMLFHLGNDGFVKITFDMETFQAEPYNNLARAIPDIIFMVLIIRMIYEIMKELVPACLNGFDGFIDYLGFWNVIDWLSMIMAIVVATLWLLFCFSVSGELQDSITQLPMTELNDQIIQNGTWFSPAEIEAVVPRAELEDHIEKVQVIMESLKNQHYLIRQVLFFYSFVLLMKFFKAFRANPRLNIVIQTITSAFIDLIHFFLVFSLIFCVFSGSAHIIFGANMKPFSDQWLSAMMCFRILMGEFDVDEMVVAGGPLAWVWFLAFQLLVFLILLNLLLAIIVDSYAAAKAKYVDPITIWSQVNKARKTMRETRGHLDLWYLICEFEDDEYPAHPQPKVTSKSLRKAFVRDKMTKGNADYCVRKSLEYLKEKEGELDLTITDAIREISKIGVQTLKIADQTEITLDMMREDRKRPQEARLKAIWDGSETNDVASPQVAQGQSAAFGHVLPLPSGSPSIMPLGASRGQLALPTRAGNSSHIGAFGHMPGTTEYATSSRNSRDIIPPSRGGGERQPFARSASGDQPAAGPPGGLQAAGELMAMMQHMQATMDAMRSELYATTGSVTQQLQEQRTFTERREEWLDNRLNQVERRCEKVEKASDRLHGVVNNWDFDEMTHSQRKILAHTTKLTDVQKNTTAARVRRARAGRPRGSLARAPPSPRRALRRARRWPRARHLAVRS</sequence>
<evidence type="ECO:0000259" key="8">
    <source>
        <dbReference type="PROSITE" id="PS50222"/>
    </source>
</evidence>
<dbReference type="InterPro" id="IPR018247">
    <property type="entry name" value="EF_Hand_1_Ca_BS"/>
</dbReference>
<feature type="transmembrane region" description="Helical" evidence="7">
    <location>
        <begin position="580"/>
        <end position="604"/>
    </location>
</feature>
<evidence type="ECO:0000313" key="10">
    <source>
        <dbReference type="Proteomes" id="UP001189429"/>
    </source>
</evidence>
<feature type="domain" description="EF-hand" evidence="8">
    <location>
        <begin position="34"/>
        <end position="69"/>
    </location>
</feature>
<gene>
    <name evidence="9" type="ORF">PCOR1329_LOCUS6651</name>
</gene>
<dbReference type="SUPFAM" id="SSF47473">
    <property type="entry name" value="EF-hand"/>
    <property type="match status" value="1"/>
</dbReference>
<dbReference type="PANTHER" id="PTHR10877">
    <property type="entry name" value="POLYCYSTIN FAMILY MEMBER"/>
    <property type="match status" value="1"/>
</dbReference>
<dbReference type="CDD" id="cd00051">
    <property type="entry name" value="EFh"/>
    <property type="match status" value="1"/>
</dbReference>
<evidence type="ECO:0000313" key="9">
    <source>
        <dbReference type="EMBL" id="CAK0797619.1"/>
    </source>
</evidence>
<feature type="domain" description="EF-hand" evidence="8">
    <location>
        <begin position="70"/>
        <end position="105"/>
    </location>
</feature>
<feature type="compositionally biased region" description="Basic residues" evidence="6">
    <location>
        <begin position="982"/>
        <end position="1000"/>
    </location>
</feature>
<keyword evidence="3" id="KW-0106">Calcium</keyword>
<keyword evidence="4 7" id="KW-1133">Transmembrane helix</keyword>
<proteinExistence type="predicted"/>
<comment type="caution">
    <text evidence="9">The sequence shown here is derived from an EMBL/GenBank/DDBJ whole genome shotgun (WGS) entry which is preliminary data.</text>
</comment>
<dbReference type="InterPro" id="IPR002048">
    <property type="entry name" value="EF_hand_dom"/>
</dbReference>
<evidence type="ECO:0000256" key="3">
    <source>
        <dbReference type="ARBA" id="ARBA00022837"/>
    </source>
</evidence>
<keyword evidence="2 7" id="KW-0812">Transmembrane</keyword>
<dbReference type="Pfam" id="PF08016">
    <property type="entry name" value="PKD_channel"/>
    <property type="match status" value="1"/>
</dbReference>
<feature type="transmembrane region" description="Helical" evidence="7">
    <location>
        <begin position="479"/>
        <end position="497"/>
    </location>
</feature>
<organism evidence="9 10">
    <name type="scientific">Prorocentrum cordatum</name>
    <dbReference type="NCBI Taxonomy" id="2364126"/>
    <lineage>
        <taxon>Eukaryota</taxon>
        <taxon>Sar</taxon>
        <taxon>Alveolata</taxon>
        <taxon>Dinophyceae</taxon>
        <taxon>Prorocentrales</taxon>
        <taxon>Prorocentraceae</taxon>
        <taxon>Prorocentrum</taxon>
    </lineage>
</organism>
<dbReference type="Gene3D" id="1.10.287.70">
    <property type="match status" value="1"/>
</dbReference>
<name>A0ABN9Q0E4_9DINO</name>
<accession>A0ABN9Q0E4</accession>
<dbReference type="PANTHER" id="PTHR10877:SF183">
    <property type="entry name" value="AT14535P-RELATED"/>
    <property type="match status" value="1"/>
</dbReference>
<evidence type="ECO:0000256" key="6">
    <source>
        <dbReference type="SAM" id="MobiDB-lite"/>
    </source>
</evidence>
<keyword evidence="5 7" id="KW-0472">Membrane</keyword>
<dbReference type="Gene3D" id="1.10.238.10">
    <property type="entry name" value="EF-hand"/>
    <property type="match status" value="1"/>
</dbReference>
<evidence type="ECO:0000256" key="1">
    <source>
        <dbReference type="ARBA" id="ARBA00004141"/>
    </source>
</evidence>
<dbReference type="InterPro" id="IPR013122">
    <property type="entry name" value="PKD1_2_channel"/>
</dbReference>
<evidence type="ECO:0000256" key="4">
    <source>
        <dbReference type="ARBA" id="ARBA00022989"/>
    </source>
</evidence>
<dbReference type="InterPro" id="IPR011992">
    <property type="entry name" value="EF-hand-dom_pair"/>
</dbReference>
<feature type="region of interest" description="Disordered" evidence="6">
    <location>
        <begin position="800"/>
        <end position="854"/>
    </location>
</feature>
<dbReference type="InterPro" id="IPR051223">
    <property type="entry name" value="Polycystin"/>
</dbReference>
<feature type="transmembrane region" description="Helical" evidence="7">
    <location>
        <begin position="352"/>
        <end position="370"/>
    </location>
</feature>
<dbReference type="EMBL" id="CAUYUJ010001781">
    <property type="protein sequence ID" value="CAK0797619.1"/>
    <property type="molecule type" value="Genomic_DNA"/>
</dbReference>
<feature type="transmembrane region" description="Helical" evidence="7">
    <location>
        <begin position="391"/>
        <end position="415"/>
    </location>
</feature>
<evidence type="ECO:0000256" key="5">
    <source>
        <dbReference type="ARBA" id="ARBA00023136"/>
    </source>
</evidence>
<evidence type="ECO:0000256" key="2">
    <source>
        <dbReference type="ARBA" id="ARBA00022692"/>
    </source>
</evidence>
<protein>
    <recommendedName>
        <fullName evidence="8">EF-hand domain-containing protein</fullName>
    </recommendedName>
</protein>
<reference evidence="9" key="1">
    <citation type="submission" date="2023-10" db="EMBL/GenBank/DDBJ databases">
        <authorList>
            <person name="Chen Y."/>
            <person name="Shah S."/>
            <person name="Dougan E. K."/>
            <person name="Thang M."/>
            <person name="Chan C."/>
        </authorList>
    </citation>
    <scope>NUCLEOTIDE SEQUENCE [LARGE SCALE GENOMIC DNA]</scope>
</reference>